<evidence type="ECO:0000256" key="3">
    <source>
        <dbReference type="ARBA" id="ARBA00022475"/>
    </source>
</evidence>
<evidence type="ECO:0000256" key="5">
    <source>
        <dbReference type="ARBA" id="ARBA00022692"/>
    </source>
</evidence>
<evidence type="ECO:0000256" key="6">
    <source>
        <dbReference type="ARBA" id="ARBA00022989"/>
    </source>
</evidence>
<reference evidence="11 12" key="1">
    <citation type="submission" date="2015-02" db="EMBL/GenBank/DDBJ databases">
        <title>Genome sequene of Rhodovulum sulfidophilum DSM 2351.</title>
        <authorList>
            <person name="Nagao N."/>
        </authorList>
    </citation>
    <scope>NUCLEOTIDE SEQUENCE [LARGE SCALE GENOMIC DNA]</scope>
    <source>
        <strain evidence="11 12">DSM 2351</strain>
    </source>
</reference>
<name>A0A0D6B501_RHOSU</name>
<dbReference type="GO" id="GO:0022857">
    <property type="term" value="F:transmembrane transporter activity"/>
    <property type="evidence" value="ECO:0007669"/>
    <property type="project" value="UniProtKB-UniRule"/>
</dbReference>
<evidence type="ECO:0000256" key="4">
    <source>
        <dbReference type="ARBA" id="ARBA00022519"/>
    </source>
</evidence>
<dbReference type="GO" id="GO:0005886">
    <property type="term" value="C:plasma membrane"/>
    <property type="evidence" value="ECO:0007669"/>
    <property type="project" value="UniProtKB-SubCell"/>
</dbReference>
<feature type="domain" description="Tripartite ATP-independent periplasmic transporters DctQ component" evidence="10">
    <location>
        <begin position="42"/>
        <end position="164"/>
    </location>
</feature>
<dbReference type="Pfam" id="PF04290">
    <property type="entry name" value="DctQ"/>
    <property type="match status" value="1"/>
</dbReference>
<dbReference type="AlphaFoldDB" id="A0A0D6B501"/>
<comment type="subunit">
    <text evidence="9">The complex comprises the extracytoplasmic solute receptor protein and the two transmembrane proteins.</text>
</comment>
<evidence type="ECO:0000256" key="7">
    <source>
        <dbReference type="ARBA" id="ARBA00023136"/>
    </source>
</evidence>
<keyword evidence="3" id="KW-1003">Cell membrane</keyword>
<evidence type="ECO:0000259" key="10">
    <source>
        <dbReference type="Pfam" id="PF04290"/>
    </source>
</evidence>
<dbReference type="PANTHER" id="PTHR35011:SF2">
    <property type="entry name" value="2,3-DIKETO-L-GULONATE TRAP TRANSPORTER SMALL PERMEASE PROTEIN YIAM"/>
    <property type="match status" value="1"/>
</dbReference>
<evidence type="ECO:0000313" key="11">
    <source>
        <dbReference type="EMBL" id="BAQ70213.1"/>
    </source>
</evidence>
<feature type="transmembrane region" description="Helical" evidence="9">
    <location>
        <begin position="146"/>
        <end position="167"/>
    </location>
</feature>
<keyword evidence="6 9" id="KW-1133">Transmembrane helix</keyword>
<dbReference type="InterPro" id="IPR007387">
    <property type="entry name" value="TRAP_DctQ"/>
</dbReference>
<dbReference type="GO" id="GO:0015740">
    <property type="term" value="P:C4-dicarboxylate transport"/>
    <property type="evidence" value="ECO:0007669"/>
    <property type="project" value="TreeGrafter"/>
</dbReference>
<evidence type="ECO:0000256" key="9">
    <source>
        <dbReference type="RuleBase" id="RU369079"/>
    </source>
</evidence>
<dbReference type="InterPro" id="IPR055348">
    <property type="entry name" value="DctQ"/>
</dbReference>
<proteinExistence type="inferred from homology"/>
<sequence>MSDPGHPSPGPASAGPLALLRRAVDLTDALSRWIIVAAMAAMTLLISAQVFHRYVLSSSIDAADELSRLFFVWSIFLAIPHGIRRGVHVGIDIVLRLMPGRTQDLLQRASALAGLLLMAVVFVTALGAAGDKWGELMPTLPVTAALYYIPVCICALHSALHLLLFALGGPEIWGDDAWKETAS</sequence>
<keyword evidence="5 9" id="KW-0812">Transmembrane</keyword>
<feature type="transmembrane region" description="Helical" evidence="9">
    <location>
        <begin position="105"/>
        <end position="126"/>
    </location>
</feature>
<comment type="caution">
    <text evidence="9">Lacks conserved residue(s) required for the propagation of feature annotation.</text>
</comment>
<protein>
    <recommendedName>
        <fullName evidence="9">TRAP transporter small permease protein</fullName>
    </recommendedName>
</protein>
<dbReference type="PANTHER" id="PTHR35011">
    <property type="entry name" value="2,3-DIKETO-L-GULONATE TRAP TRANSPORTER SMALL PERMEASE PROTEIN YIAM"/>
    <property type="match status" value="1"/>
</dbReference>
<feature type="transmembrane region" description="Helical" evidence="9">
    <location>
        <begin position="30"/>
        <end position="51"/>
    </location>
</feature>
<comment type="similarity">
    <text evidence="8 9">Belongs to the TRAP transporter small permease family.</text>
</comment>
<accession>A0A0D6B501</accession>
<keyword evidence="4 9" id="KW-0997">Cell inner membrane</keyword>
<dbReference type="eggNOG" id="COG3090">
    <property type="taxonomic scope" value="Bacteria"/>
</dbReference>
<evidence type="ECO:0000256" key="1">
    <source>
        <dbReference type="ARBA" id="ARBA00004429"/>
    </source>
</evidence>
<dbReference type="EMBL" id="AP014800">
    <property type="protein sequence ID" value="BAQ70213.1"/>
    <property type="molecule type" value="Genomic_DNA"/>
</dbReference>
<evidence type="ECO:0000256" key="2">
    <source>
        <dbReference type="ARBA" id="ARBA00022448"/>
    </source>
</evidence>
<keyword evidence="2 9" id="KW-0813">Transport</keyword>
<comment type="function">
    <text evidence="9">Part of the tripartite ATP-independent periplasmic (TRAP) transport system.</text>
</comment>
<organism evidence="11 12">
    <name type="scientific">Rhodovulum sulfidophilum</name>
    <name type="common">Rhodobacter sulfidophilus</name>
    <dbReference type="NCBI Taxonomy" id="35806"/>
    <lineage>
        <taxon>Bacteria</taxon>
        <taxon>Pseudomonadati</taxon>
        <taxon>Pseudomonadota</taxon>
        <taxon>Alphaproteobacteria</taxon>
        <taxon>Rhodobacterales</taxon>
        <taxon>Paracoccaceae</taxon>
        <taxon>Rhodovulum</taxon>
    </lineage>
</organism>
<evidence type="ECO:0000256" key="8">
    <source>
        <dbReference type="ARBA" id="ARBA00038436"/>
    </source>
</evidence>
<gene>
    <name evidence="11" type="ORF">NHU_03069</name>
</gene>
<evidence type="ECO:0000313" key="12">
    <source>
        <dbReference type="Proteomes" id="UP000064912"/>
    </source>
</evidence>
<dbReference type="KEGG" id="rsu:NHU_03069"/>
<keyword evidence="7 9" id="KW-0472">Membrane</keyword>
<comment type="subcellular location">
    <subcellularLocation>
        <location evidence="1 9">Cell inner membrane</location>
        <topology evidence="1 9">Multi-pass membrane protein</topology>
    </subcellularLocation>
</comment>
<dbReference type="Proteomes" id="UP000064912">
    <property type="component" value="Chromosome"/>
</dbReference>
<dbReference type="PATRIC" id="fig|35806.4.peg.3152"/>